<dbReference type="PROSITE" id="PS51257">
    <property type="entry name" value="PROKAR_LIPOPROTEIN"/>
    <property type="match status" value="1"/>
</dbReference>
<dbReference type="CDD" id="cd13120">
    <property type="entry name" value="BF2867_like_N"/>
    <property type="match status" value="1"/>
</dbReference>
<feature type="signal peptide" evidence="1">
    <location>
        <begin position="1"/>
        <end position="19"/>
    </location>
</feature>
<keyword evidence="1" id="KW-0732">Signal</keyword>
<dbReference type="RefSeq" id="WP_013547390.1">
    <property type="nucleotide sequence ID" value="NC_014933.1"/>
</dbReference>
<reference evidence="2 3" key="2">
    <citation type="journal article" date="2011" name="Stand. Genomic Sci.">
        <title>Complete genome sequence of Bacteroides helcogenes type strain (P 36-108).</title>
        <authorList>
            <person name="Pati A."/>
            <person name="Gronow S."/>
            <person name="Zeytun A."/>
            <person name="Lapidus A."/>
            <person name="Nolan M."/>
            <person name="Hammon N."/>
            <person name="Deshpande S."/>
            <person name="Cheng J.F."/>
            <person name="Tapia R."/>
            <person name="Han C."/>
            <person name="Goodwin L."/>
            <person name="Pitluck S."/>
            <person name="Liolios K."/>
            <person name="Pagani I."/>
            <person name="Ivanova N."/>
            <person name="Mavromatis K."/>
            <person name="Chen A."/>
            <person name="Palaniappan K."/>
            <person name="Land M."/>
            <person name="Hauser L."/>
            <person name="Chang Y.J."/>
            <person name="Jeffries C.D."/>
            <person name="Detter J.C."/>
            <person name="Brambilla E."/>
            <person name="Rohde M."/>
            <person name="Goker M."/>
            <person name="Woyke T."/>
            <person name="Bristow J."/>
            <person name="Eisen J.A."/>
            <person name="Markowitz V."/>
            <person name="Hugenholtz P."/>
            <person name="Kyrpides N.C."/>
            <person name="Klenk H.P."/>
            <person name="Lucas S."/>
        </authorList>
    </citation>
    <scope>NUCLEOTIDE SEQUENCE [LARGE SCALE GENOMIC DNA]</scope>
    <source>
        <strain evidence="3">ATCC 35417 / DSM 20613 / JCM 6297 / CCUG 15421 / P 36-108</strain>
    </source>
</reference>
<dbReference type="OrthoDB" id="1099119at2"/>
<dbReference type="HOGENOM" id="CLU_469021_0_0_10"/>
<dbReference type="Gene3D" id="2.60.40.2620">
    <property type="entry name" value="Fimbrillin-like"/>
    <property type="match status" value="1"/>
</dbReference>
<keyword evidence="3" id="KW-1185">Reference proteome</keyword>
<evidence type="ECO:0000313" key="3">
    <source>
        <dbReference type="Proteomes" id="UP000008630"/>
    </source>
</evidence>
<dbReference type="InterPro" id="IPR025049">
    <property type="entry name" value="Mfa-like_1"/>
</dbReference>
<dbReference type="Pfam" id="PF18889">
    <property type="entry name" value="Beta_helix_3"/>
    <property type="match status" value="2"/>
</dbReference>
<dbReference type="PATRIC" id="fig|693979.3.peg.1920"/>
<gene>
    <name evidence="2" type="ordered locus">Bache_1815</name>
</gene>
<dbReference type="Gene3D" id="2.60.40.2630">
    <property type="match status" value="1"/>
</dbReference>
<feature type="chain" id="PRO_5003211403" description="Fimbrillin family protein" evidence="1">
    <location>
        <begin position="20"/>
        <end position="484"/>
    </location>
</feature>
<dbReference type="AlphaFoldDB" id="E6SP26"/>
<proteinExistence type="predicted"/>
<dbReference type="Proteomes" id="UP000008630">
    <property type="component" value="Chromosome"/>
</dbReference>
<dbReference type="InterPro" id="IPR042278">
    <property type="entry name" value="Mfa-like_1_N"/>
</dbReference>
<name>E6SP26_BACT6</name>
<dbReference type="Pfam" id="PF13149">
    <property type="entry name" value="Mfa_like_1"/>
    <property type="match status" value="1"/>
</dbReference>
<dbReference type="KEGG" id="bhl:Bache_1815"/>
<organism evidence="2 3">
    <name type="scientific">Bacteroides helcogenes (strain ATCC 35417 / DSM 20613 / JCM 6297 / CCUG 15421 / P 36-108)</name>
    <dbReference type="NCBI Taxonomy" id="693979"/>
    <lineage>
        <taxon>Bacteria</taxon>
        <taxon>Pseudomonadati</taxon>
        <taxon>Bacteroidota</taxon>
        <taxon>Bacteroidia</taxon>
        <taxon>Bacteroidales</taxon>
        <taxon>Bacteroidaceae</taxon>
        <taxon>Bacteroides</taxon>
    </lineage>
</organism>
<evidence type="ECO:0000256" key="1">
    <source>
        <dbReference type="SAM" id="SignalP"/>
    </source>
</evidence>
<evidence type="ECO:0000313" key="2">
    <source>
        <dbReference type="EMBL" id="ADV43796.1"/>
    </source>
</evidence>
<evidence type="ECO:0008006" key="4">
    <source>
        <dbReference type="Google" id="ProtNLM"/>
    </source>
</evidence>
<dbReference type="eggNOG" id="ENOG5033W8U">
    <property type="taxonomic scope" value="Bacteria"/>
</dbReference>
<reference key="1">
    <citation type="submission" date="2010-11" db="EMBL/GenBank/DDBJ databases">
        <title>The complete genome of Bacteroides helcogenes P 36-108.</title>
        <authorList>
            <consortium name="US DOE Joint Genome Institute (JGI-PGF)"/>
            <person name="Lucas S."/>
            <person name="Copeland A."/>
            <person name="Lapidus A."/>
            <person name="Bruce D."/>
            <person name="Goodwin L."/>
            <person name="Pitluck S."/>
            <person name="Kyrpides N."/>
            <person name="Mavromatis K."/>
            <person name="Ivanova N."/>
            <person name="Zeytun A."/>
            <person name="Brettin T."/>
            <person name="Detter J.C."/>
            <person name="Tapia R."/>
            <person name="Han C."/>
            <person name="Land M."/>
            <person name="Hauser L."/>
            <person name="Markowitz V."/>
            <person name="Cheng J.-F."/>
            <person name="Hugenholtz P."/>
            <person name="Woyke T."/>
            <person name="Wu D."/>
            <person name="Gronow S."/>
            <person name="Wellnitz S."/>
            <person name="Brambilla E."/>
            <person name="Klenk H.-P."/>
            <person name="Eisen J.A."/>
        </authorList>
    </citation>
    <scope>NUCLEOTIDE SEQUENCE</scope>
    <source>
        <strain>P 36-108</strain>
    </source>
</reference>
<sequence length="484" mass="50763">MKIERLFIYCLLAGTSLFASCSSEDTTDNLVEVLPEGMYPLTFIATKDDGATNTRAAGKDAWSVNDEIGARIGTGTKGTYRIKSTDGKQMENIEPVYWLNTSPTTVTAWYPKDSKNNVSLNNQSGGFADIDFLKAEAKNCSYLTSATLDFKHLLAKVKIKLKTTNSITNLEDAQVSLWGNTMCNYSEGVITGNGTNSYLPTYKEGNGEDATYEALLVPQQINETKFVRILLKNEKEYYYTTTVTLTAGNLHVYEITVNEGPVVVDLAKITGDTYTAKWDCTINGDANTQLAKNIVIKEGVTVTINNVNIKPNGTNHAISGEGNAILVLAGENTVEGNGDYMAGVHAATCITIKGSGKLTATGGTAAPGIGGGYYAKCGDIIIESGTIIANSGTWGGYPSAGIGGMCGNITILGGNITAKAITVAPGIGSGYGSTCGNINIQGGTITAIKGGNNGPYTQEVSIGAGVGGRCGTIEIDAKADVTLK</sequence>
<dbReference type="STRING" id="693979.Bache_1815"/>
<accession>E6SP26</accession>
<dbReference type="EMBL" id="CP002352">
    <property type="protein sequence ID" value="ADV43796.1"/>
    <property type="molecule type" value="Genomic_DNA"/>
</dbReference>
<protein>
    <recommendedName>
        <fullName evidence="4">Fimbrillin family protein</fullName>
    </recommendedName>
</protein>